<evidence type="ECO:0000313" key="2">
    <source>
        <dbReference type="EMBL" id="ADK13461.1"/>
    </source>
</evidence>
<organism evidence="2 4">
    <name type="scientific">Clostridium ljungdahlii (strain ATCC 55383 / DSM 13528 / PETC)</name>
    <dbReference type="NCBI Taxonomy" id="748727"/>
    <lineage>
        <taxon>Bacteria</taxon>
        <taxon>Bacillati</taxon>
        <taxon>Bacillota</taxon>
        <taxon>Clostridia</taxon>
        <taxon>Eubacteriales</taxon>
        <taxon>Clostridiaceae</taxon>
        <taxon>Clostridium</taxon>
    </lineage>
</organism>
<dbReference type="RefSeq" id="WP_013237061.1">
    <property type="nucleotide sequence ID" value="NC_014328.1"/>
</dbReference>
<evidence type="ECO:0000256" key="1">
    <source>
        <dbReference type="ARBA" id="ARBA00022737"/>
    </source>
</evidence>
<dbReference type="STRING" id="748727.CLJU_c03790"/>
<dbReference type="HOGENOM" id="CLU_412636_0_0_9"/>
<dbReference type="KEGG" id="clj:CLJU_c03790"/>
<dbReference type="PANTHER" id="PTHR22872:SF2">
    <property type="entry name" value="INHIBITOR OF BRUTON TYROSINE KINASE"/>
    <property type="match status" value="1"/>
</dbReference>
<dbReference type="EMBL" id="CP001666">
    <property type="protein sequence ID" value="ADK13461.1"/>
    <property type="molecule type" value="Genomic_DNA"/>
</dbReference>
<dbReference type="PATRIC" id="fig|748727.19.peg.2049"/>
<protein>
    <recommendedName>
        <fullName evidence="6">Regulator of chromosome condensation (RCC1) repeat protein</fullName>
    </recommendedName>
</protein>
<dbReference type="InterPro" id="IPR051625">
    <property type="entry name" value="Signaling_Regulatory_Domain"/>
</dbReference>
<dbReference type="Proteomes" id="UP000077020">
    <property type="component" value="Unassembled WGS sequence"/>
</dbReference>
<dbReference type="Pfam" id="PF13540">
    <property type="entry name" value="RCC1_2"/>
    <property type="match status" value="2"/>
</dbReference>
<reference evidence="2" key="1">
    <citation type="submission" date="2009-07" db="EMBL/GenBank/DDBJ databases">
        <authorList>
            <person name="Koepke M."/>
            <person name="Hujer S."/>
            <person name="Held C."/>
            <person name="Wiezer A."/>
            <person name="Liesegang H."/>
            <person name="Ehrenreich A."/>
            <person name="Gottschalk G."/>
            <person name="Duerre P."/>
        </authorList>
    </citation>
    <scope>NUCLEOTIDE SEQUENCE</scope>
    <source>
        <strain evidence="2">DSM 13528</strain>
    </source>
</reference>
<evidence type="ECO:0000313" key="5">
    <source>
        <dbReference type="Proteomes" id="UP000077020"/>
    </source>
</evidence>
<dbReference type="Proteomes" id="UP000001656">
    <property type="component" value="Chromosome"/>
</dbReference>
<dbReference type="InterPro" id="IPR009091">
    <property type="entry name" value="RCC1/BLIP-II"/>
</dbReference>
<reference evidence="2 4" key="2">
    <citation type="journal article" date="2010" name="Proc. Natl. Acad. Sci. U.S.A.">
        <title>Clostridium ljungdahlii represents a microbial production platform based on syngas.</title>
        <authorList>
            <person name="Kopke M."/>
            <person name="Held C."/>
            <person name="Hujer S."/>
            <person name="Liesegang H."/>
            <person name="Wiezer A."/>
            <person name="Wollherr A."/>
            <person name="Ehrenreich A."/>
            <person name="Liebl W."/>
            <person name="Gottschalk G."/>
            <person name="Durre P."/>
        </authorList>
    </citation>
    <scope>NUCLEOTIDE SEQUENCE [LARGE SCALE GENOMIC DNA]</scope>
    <source>
        <strain evidence="4">ATCC 55383 / DSM 13528 / PETC</strain>
        <strain evidence="2">DSM 13528</strain>
    </source>
</reference>
<sequence length="665" mass="75986">MELSVTLQENEYLTKGKKQEIDKQIDEIIKNHKNNAFEINRLVFDSVTALTASDSRANELSEQGVLKRFWGELTGENQKLQSEIDRNLSTAQYCSQQILQKLAEQNLMNFELITTVNNKLNSLTIEVEGEINEIYETLVTFFKQTRSNIIQLETRVEILEKNVNLLKWLNTIEYLMLDGVEYSELNKIEKIVCIANDFYSITKGKWTTSDLVLIKSALSEIGLSTKEKISYKEFIEYVSENKNLFSKLVDEDITDLVNIDTDQMPIISGLVKEKLLESSERYIVNTVKSQLKVNGICVNDKKLRYSITENYIEETEFININSQVNLFDFIIELLFNIKIFKCSCDNFQAINVKNKIINNKKFENIDSSNKTNLNEIKLYAGDKFGAIIDENDELFIWGNTNMSDYDLIGNMPRNNNEKWIDVAIGKCVSSNDCCCGVTIDNKIIFWPNRLGITKWHEKYLKLMDIVQVSTGQGPFNLIALDKSGQVYCYSSCDGGKSLVPYNLGKAVKVLSDGSDFYVLCENGRVYNWKFYKGGKVKFDVSHWRDIKDIAVDRGSIIALDKRGNVFVFSNNRQIYNIPKDLKDIIAISMGEYHAIVLDKRGNVHVWGSDNVDILKQVLIVPKDVKNIVKIAAGSEIMMALDVSGKVHMWGNNEYINCCVPSKFCI</sequence>
<reference evidence="3 5" key="3">
    <citation type="journal article" date="2016" name="Biotechnol. Bioeng.">
        <title>Traits of selected Clostridium strains for syngas fermentation to ethanol.</title>
        <authorList>
            <person name="Martin M.E."/>
            <person name="Richter H."/>
            <person name="Saha S."/>
            <person name="Angenent L.T."/>
        </authorList>
    </citation>
    <scope>NUCLEOTIDE SEQUENCE [LARGE SCALE GENOMIC DNA]</scope>
    <source>
        <strain evidence="3 5">PETC</strain>
    </source>
</reference>
<keyword evidence="5" id="KW-1185">Reference proteome</keyword>
<proteinExistence type="predicted"/>
<dbReference type="OrthoDB" id="2243049at2"/>
<dbReference type="Gene3D" id="2.130.10.30">
    <property type="entry name" value="Regulator of chromosome condensation 1/beta-lactamase-inhibitor protein II"/>
    <property type="match status" value="2"/>
</dbReference>
<dbReference type="eggNOG" id="COG5184">
    <property type="taxonomic scope" value="Bacteria"/>
</dbReference>
<dbReference type="PANTHER" id="PTHR22872">
    <property type="entry name" value="BTK-BINDING PROTEIN-RELATED"/>
    <property type="match status" value="1"/>
</dbReference>
<dbReference type="EMBL" id="LITS01000002">
    <property type="protein sequence ID" value="OAA89080.1"/>
    <property type="molecule type" value="Genomic_DNA"/>
</dbReference>
<evidence type="ECO:0008006" key="6">
    <source>
        <dbReference type="Google" id="ProtNLM"/>
    </source>
</evidence>
<evidence type="ECO:0000313" key="3">
    <source>
        <dbReference type="EMBL" id="OAA89080.1"/>
    </source>
</evidence>
<name>D8GLR5_CLOLD</name>
<dbReference type="SUPFAM" id="SSF50985">
    <property type="entry name" value="RCC1/BLIP-II"/>
    <property type="match status" value="2"/>
</dbReference>
<dbReference type="AlphaFoldDB" id="D8GLR5"/>
<gene>
    <name evidence="2" type="ordered locus">CLJU_c03790</name>
    <name evidence="3" type="ORF">WX45_02321</name>
</gene>
<accession>D8GLR5</accession>
<keyword evidence="1" id="KW-0677">Repeat</keyword>
<evidence type="ECO:0000313" key="4">
    <source>
        <dbReference type="Proteomes" id="UP000001656"/>
    </source>
</evidence>